<evidence type="ECO:0000313" key="2">
    <source>
        <dbReference type="EMBL" id="GIQ80698.1"/>
    </source>
</evidence>
<dbReference type="AlphaFoldDB" id="A0A9K3GF92"/>
<name>A0A9K3GF92_9EUKA</name>
<reference evidence="2 3" key="1">
    <citation type="journal article" date="2018" name="PLoS ONE">
        <title>The draft genome of Kipferlia bialata reveals reductive genome evolution in fornicate parasites.</title>
        <authorList>
            <person name="Tanifuji G."/>
            <person name="Takabayashi S."/>
            <person name="Kume K."/>
            <person name="Takagi M."/>
            <person name="Nakayama T."/>
            <person name="Kamikawa R."/>
            <person name="Inagaki Y."/>
            <person name="Hashimoto T."/>
        </authorList>
    </citation>
    <scope>NUCLEOTIDE SEQUENCE [LARGE SCALE GENOMIC DNA]</scope>
    <source>
        <strain evidence="2">NY0173</strain>
    </source>
</reference>
<dbReference type="EMBL" id="BDIP01000223">
    <property type="protein sequence ID" value="GIQ80698.1"/>
    <property type="molecule type" value="Genomic_DNA"/>
</dbReference>
<feature type="region of interest" description="Disordered" evidence="1">
    <location>
        <begin position="394"/>
        <end position="415"/>
    </location>
</feature>
<evidence type="ECO:0000256" key="1">
    <source>
        <dbReference type="SAM" id="MobiDB-lite"/>
    </source>
</evidence>
<comment type="caution">
    <text evidence="2">The sequence shown here is derived from an EMBL/GenBank/DDBJ whole genome shotgun (WGS) entry which is preliminary data.</text>
</comment>
<organism evidence="2 3">
    <name type="scientific">Kipferlia bialata</name>
    <dbReference type="NCBI Taxonomy" id="797122"/>
    <lineage>
        <taxon>Eukaryota</taxon>
        <taxon>Metamonada</taxon>
        <taxon>Carpediemonas-like organisms</taxon>
        <taxon>Kipferlia</taxon>
    </lineage>
</organism>
<protein>
    <submittedName>
        <fullName evidence="2">Uncharacterized protein</fullName>
    </submittedName>
</protein>
<evidence type="ECO:0000313" key="3">
    <source>
        <dbReference type="Proteomes" id="UP000265618"/>
    </source>
</evidence>
<dbReference type="Proteomes" id="UP000265618">
    <property type="component" value="Unassembled WGS sequence"/>
</dbReference>
<accession>A0A9K3GF92</accession>
<proteinExistence type="predicted"/>
<keyword evidence="3" id="KW-1185">Reference proteome</keyword>
<sequence length="567" mass="61816">MYLDISVQRCGDGMELMRVRLPDTETGLTLTHTVADLTDRLCIPQLDDGDDFDSSQPLPPPISPSGFGWCLSISVGSEIKSLSPSTILAFLGVFVDTHTLGPLVLVARYEAVTDPGTRMVQCEVPLPRVIVSSNDLENISSRIHSVGRRLDLPCLVNGDIYNFITTTRDSIVTIGCGRPRLVPIAIPSDLRGCYRQESDEYTHRTNPQPSAARSPTLIATAIETSGGAFVLRVPSTGATYHLFGPQDPDSQGTGVSTGLRWVPMDAAHPTSHTDPSTPTTVAEGVMRYDLRDGAGSLYFIHPRGCVHIKEKSFSQRDTPSASLHYLLYRTANGTWLTLATNIYSVCVAEGKLIGLTGGRKPHFGMGSTDVVSMDLSPLGNVPVLEENISSTTPIKHPRTVEQGNPKPWHQRLSDGSYGPKGGNTLVCFYSEENDMLQIVISGDDLNQRRVNVYPPNPGTNREAQEASSKTPVIDGCVYVSHHHELVRVNYTTKETTRLGFTCLSQPHFTPCQTGLVLDTPDGDVVYPLDYEDEGGDMIIGEVYQRECINGIVVNDTGAYRVVNGVWQ</sequence>
<gene>
    <name evidence="2" type="ORF">KIPB_001536</name>
</gene>